<dbReference type="Gene3D" id="3.30.70.920">
    <property type="match status" value="1"/>
</dbReference>
<gene>
    <name evidence="5" type="ORF">C3942_06640</name>
</gene>
<dbReference type="RefSeq" id="WP_104229598.1">
    <property type="nucleotide sequence ID" value="NZ_PSNW01000003.1"/>
</dbReference>
<dbReference type="InterPro" id="IPR000485">
    <property type="entry name" value="AsnC-type_HTH_dom"/>
</dbReference>
<dbReference type="InterPro" id="IPR036390">
    <property type="entry name" value="WH_DNA-bd_sf"/>
</dbReference>
<dbReference type="GO" id="GO:0005829">
    <property type="term" value="C:cytosol"/>
    <property type="evidence" value="ECO:0007669"/>
    <property type="project" value="TreeGrafter"/>
</dbReference>
<dbReference type="InterPro" id="IPR011008">
    <property type="entry name" value="Dimeric_a/b-barrel"/>
</dbReference>
<dbReference type="SUPFAM" id="SSF46785">
    <property type="entry name" value="Winged helix' DNA-binding domain"/>
    <property type="match status" value="1"/>
</dbReference>
<organism evidence="5 6">
    <name type="scientific">Solimonas fluminis</name>
    <dbReference type="NCBI Taxonomy" id="2086571"/>
    <lineage>
        <taxon>Bacteria</taxon>
        <taxon>Pseudomonadati</taxon>
        <taxon>Pseudomonadota</taxon>
        <taxon>Gammaproteobacteria</taxon>
        <taxon>Nevskiales</taxon>
        <taxon>Nevskiaceae</taxon>
        <taxon>Solimonas</taxon>
    </lineage>
</organism>
<dbReference type="OrthoDB" id="166264at2"/>
<dbReference type="PANTHER" id="PTHR30154">
    <property type="entry name" value="LEUCINE-RESPONSIVE REGULATORY PROTEIN"/>
    <property type="match status" value="1"/>
</dbReference>
<dbReference type="InterPro" id="IPR019887">
    <property type="entry name" value="Tscrpt_reg_AsnC/Lrp_C"/>
</dbReference>
<evidence type="ECO:0000313" key="5">
    <source>
        <dbReference type="EMBL" id="PPE74440.1"/>
    </source>
</evidence>
<dbReference type="GO" id="GO:0043200">
    <property type="term" value="P:response to amino acid"/>
    <property type="evidence" value="ECO:0007669"/>
    <property type="project" value="TreeGrafter"/>
</dbReference>
<dbReference type="PRINTS" id="PR00033">
    <property type="entry name" value="HTHASNC"/>
</dbReference>
<dbReference type="GO" id="GO:0043565">
    <property type="term" value="F:sequence-specific DNA binding"/>
    <property type="evidence" value="ECO:0007669"/>
    <property type="project" value="InterPro"/>
</dbReference>
<dbReference type="Gene3D" id="1.10.10.10">
    <property type="entry name" value="Winged helix-like DNA-binding domain superfamily/Winged helix DNA-binding domain"/>
    <property type="match status" value="1"/>
</dbReference>
<dbReference type="Pfam" id="PF01037">
    <property type="entry name" value="AsnC_trans_reg"/>
    <property type="match status" value="1"/>
</dbReference>
<evidence type="ECO:0000256" key="3">
    <source>
        <dbReference type="ARBA" id="ARBA00023163"/>
    </source>
</evidence>
<dbReference type="PROSITE" id="PS50956">
    <property type="entry name" value="HTH_ASNC_2"/>
    <property type="match status" value="1"/>
</dbReference>
<feature type="domain" description="HTH asnC-type" evidence="4">
    <location>
        <begin position="1"/>
        <end position="62"/>
    </location>
</feature>
<dbReference type="EMBL" id="PSNW01000003">
    <property type="protein sequence ID" value="PPE74440.1"/>
    <property type="molecule type" value="Genomic_DNA"/>
</dbReference>
<keyword evidence="2" id="KW-0238">DNA-binding</keyword>
<proteinExistence type="predicted"/>
<sequence>MDETDKAILRLLQQDAKLSIERIGAAVGLSHTPTWKRIDRLERDRVILGSHCRLNREPLGLDITAFASIKLSRHDEKALIEFERAVLDIPEILDCYSTTGNYDYVLKVVTASVGSYEAIVKKKIAHLPHFQDMYTSLALREVKHTLQLPI</sequence>
<dbReference type="PANTHER" id="PTHR30154:SF34">
    <property type="entry name" value="TRANSCRIPTIONAL REGULATOR AZLB"/>
    <property type="match status" value="1"/>
</dbReference>
<evidence type="ECO:0000256" key="1">
    <source>
        <dbReference type="ARBA" id="ARBA00023015"/>
    </source>
</evidence>
<protein>
    <submittedName>
        <fullName evidence="5">AsnC family transcriptional regulator</fullName>
    </submittedName>
</protein>
<dbReference type="InterPro" id="IPR019888">
    <property type="entry name" value="Tscrpt_reg_AsnC-like"/>
</dbReference>
<dbReference type="Pfam" id="PF13404">
    <property type="entry name" value="HTH_AsnC-type"/>
    <property type="match status" value="1"/>
</dbReference>
<dbReference type="AlphaFoldDB" id="A0A2S5THH9"/>
<evidence type="ECO:0000256" key="2">
    <source>
        <dbReference type="ARBA" id="ARBA00023125"/>
    </source>
</evidence>
<dbReference type="Proteomes" id="UP000238220">
    <property type="component" value="Unassembled WGS sequence"/>
</dbReference>
<reference evidence="5 6" key="1">
    <citation type="submission" date="2018-02" db="EMBL/GenBank/DDBJ databases">
        <title>Genome sequencing of Solimonas sp. HR-BB.</title>
        <authorList>
            <person name="Lee Y."/>
            <person name="Jeon C.O."/>
        </authorList>
    </citation>
    <scope>NUCLEOTIDE SEQUENCE [LARGE SCALE GENOMIC DNA]</scope>
    <source>
        <strain evidence="5 6">HR-BB</strain>
    </source>
</reference>
<evidence type="ECO:0000313" key="6">
    <source>
        <dbReference type="Proteomes" id="UP000238220"/>
    </source>
</evidence>
<dbReference type="SMART" id="SM00344">
    <property type="entry name" value="HTH_ASNC"/>
    <property type="match status" value="1"/>
</dbReference>
<dbReference type="SUPFAM" id="SSF54909">
    <property type="entry name" value="Dimeric alpha+beta barrel"/>
    <property type="match status" value="1"/>
</dbReference>
<accession>A0A2S5THH9</accession>
<name>A0A2S5THH9_9GAMM</name>
<comment type="caution">
    <text evidence="5">The sequence shown here is derived from an EMBL/GenBank/DDBJ whole genome shotgun (WGS) entry which is preliminary data.</text>
</comment>
<keyword evidence="1" id="KW-0805">Transcription regulation</keyword>
<evidence type="ECO:0000259" key="4">
    <source>
        <dbReference type="PROSITE" id="PS50956"/>
    </source>
</evidence>
<keyword evidence="6" id="KW-1185">Reference proteome</keyword>
<keyword evidence="3" id="KW-0804">Transcription</keyword>
<dbReference type="InterPro" id="IPR036388">
    <property type="entry name" value="WH-like_DNA-bd_sf"/>
</dbReference>